<evidence type="ECO:0000313" key="1">
    <source>
        <dbReference type="EMBL" id="TWV53491.1"/>
    </source>
</evidence>
<organism evidence="1 2">
    <name type="scientific">Streptomyces misionensis</name>
    <dbReference type="NCBI Taxonomy" id="67331"/>
    <lineage>
        <taxon>Bacteria</taxon>
        <taxon>Bacillati</taxon>
        <taxon>Actinomycetota</taxon>
        <taxon>Actinomycetes</taxon>
        <taxon>Kitasatosporales</taxon>
        <taxon>Streptomycetaceae</taxon>
        <taxon>Streptomyces</taxon>
    </lineage>
</organism>
<comment type="caution">
    <text evidence="1">The sequence shown here is derived from an EMBL/GenBank/DDBJ whole genome shotgun (WGS) entry which is preliminary data.</text>
</comment>
<sequence length="79" mass="8232">MRVRSYSGITKLGVALAGLLAHAAGLLPAASRPLVYRADLDQVHAQDRAAYGGPRPARAVLDLAAAAEAAGYWYASRLA</sequence>
<dbReference type="RefSeq" id="WP_146464819.1">
    <property type="nucleotide sequence ID" value="NZ_VOGW01000055.1"/>
</dbReference>
<proteinExistence type="predicted"/>
<dbReference type="AlphaFoldDB" id="A0A5C6JXK4"/>
<evidence type="ECO:0000313" key="2">
    <source>
        <dbReference type="Proteomes" id="UP000320481"/>
    </source>
</evidence>
<keyword evidence="2" id="KW-1185">Reference proteome</keyword>
<name>A0A5C6JXK4_9ACTN</name>
<protein>
    <submittedName>
        <fullName evidence="1">Uncharacterized protein</fullName>
    </submittedName>
</protein>
<reference evidence="1" key="1">
    <citation type="journal article" date="2019" name="Microbiol. Resour. Announc.">
        <title>Draft Genomic Sequences of Streptomyces misionensis and Streptomyces albidoflavus, bacteria applied for phytopathogen biocontrol.</title>
        <authorList>
            <person name="Pylro V."/>
            <person name="Dias A."/>
            <person name="Andreote F."/>
            <person name="Varani A."/>
            <person name="Andreote C."/>
            <person name="Bernardo E."/>
            <person name="Martins T."/>
        </authorList>
    </citation>
    <scope>NUCLEOTIDE SEQUENCE [LARGE SCALE GENOMIC DNA]</scope>
    <source>
        <strain evidence="1">66</strain>
    </source>
</reference>
<dbReference type="Proteomes" id="UP000320481">
    <property type="component" value="Unassembled WGS sequence"/>
</dbReference>
<gene>
    <name evidence="1" type="ORF">FRZ03_10170</name>
</gene>
<accession>A0A5C6JXK4</accession>
<dbReference type="EMBL" id="VOGW01000055">
    <property type="protein sequence ID" value="TWV53491.1"/>
    <property type="molecule type" value="Genomic_DNA"/>
</dbReference>